<name>A0A812UBM3_9DINO</name>
<reference evidence="2" key="1">
    <citation type="submission" date="2021-02" db="EMBL/GenBank/DDBJ databases">
        <authorList>
            <person name="Dougan E. K."/>
            <person name="Rhodes N."/>
            <person name="Thang M."/>
            <person name="Chan C."/>
        </authorList>
    </citation>
    <scope>NUCLEOTIDE SEQUENCE</scope>
</reference>
<dbReference type="Proteomes" id="UP000604046">
    <property type="component" value="Unassembled WGS sequence"/>
</dbReference>
<feature type="region of interest" description="Disordered" evidence="1">
    <location>
        <begin position="199"/>
        <end position="220"/>
    </location>
</feature>
<evidence type="ECO:0000313" key="3">
    <source>
        <dbReference type="Proteomes" id="UP000604046"/>
    </source>
</evidence>
<evidence type="ECO:0000313" key="2">
    <source>
        <dbReference type="EMBL" id="CAE7560173.1"/>
    </source>
</evidence>
<feature type="compositionally biased region" description="Polar residues" evidence="1">
    <location>
        <begin position="200"/>
        <end position="210"/>
    </location>
</feature>
<gene>
    <name evidence="2" type="ORF">SNAT2548_LOCUS31575</name>
</gene>
<dbReference type="PANTHER" id="PTHR34407">
    <property type="entry name" value="EXPRESSED PROTEIN"/>
    <property type="match status" value="1"/>
</dbReference>
<protein>
    <submittedName>
        <fullName evidence="2">Uncharacterized protein</fullName>
    </submittedName>
</protein>
<dbReference type="AlphaFoldDB" id="A0A812UBM3"/>
<feature type="region of interest" description="Disordered" evidence="1">
    <location>
        <begin position="400"/>
        <end position="432"/>
    </location>
</feature>
<dbReference type="EMBL" id="CAJNDS010002665">
    <property type="protein sequence ID" value="CAE7560173.1"/>
    <property type="molecule type" value="Genomic_DNA"/>
</dbReference>
<comment type="caution">
    <text evidence="2">The sequence shown here is derived from an EMBL/GenBank/DDBJ whole genome shotgun (WGS) entry which is preliminary data.</text>
</comment>
<organism evidence="2 3">
    <name type="scientific">Symbiodinium natans</name>
    <dbReference type="NCBI Taxonomy" id="878477"/>
    <lineage>
        <taxon>Eukaryota</taxon>
        <taxon>Sar</taxon>
        <taxon>Alveolata</taxon>
        <taxon>Dinophyceae</taxon>
        <taxon>Suessiales</taxon>
        <taxon>Symbiodiniaceae</taxon>
        <taxon>Symbiodinium</taxon>
    </lineage>
</organism>
<proteinExistence type="predicted"/>
<keyword evidence="3" id="KW-1185">Reference proteome</keyword>
<sequence>MLNYLQKNWEPAPAVLFLETFTGNAMHIMGRVSEKPDACSFAGRDLQTTDPFYPVLAALQIPMVSYADMACAMPALGRGSKSKNNVPFLYTYVSEADHHYGCGVHFIQAQSIHVFLHKLLHDSCIEGYQATLSTAAAEDAAMQQLQAQNLSQVERCQTDLQSFLSYLDHRGFPALVGPSSTWLFGADSRAKYGWIANWKPQGNQTGNQTDAPGLPQSPKRGAATHYAQFDDLPATDIVFIIHLKIGGVLVEYLSTYNNIGSASCQIEDLSGRIISPVSRLNGLWDKHMSMSSQATFFANMTQLARDSKGIAAFRPLLPKAVACRSSHVAREESLERRHFGGFCKHAPVSVVRLRMEGLRVSDAVRSTRSKDLLSTVADSAAAASASAAFGSAVTSSAVTSSAATVSDSTTTTSTNWPAQTTGTGGSVDAEAGACPPQAPESFLWGWDQACHLGATDEACEVFLASKMFPNVSHLLAVSTRVADRSYQPRVARLKLRLSQAAKEKRPFRIIVIGPSNTIGRGCSGHGRGNAKGLRWSDALQNLSNYTRSPLQMEVINEALGATTFYNIWSQQLGKHSKDSYVDLVAVDYTLTAADKLVNSRAVLAMLTYLQRWKPPPAVLFLETFTGNAIHIMGHVSEKPDACSFAGANLRTTDPLFPALAALQIPMVSYADVACDMPALGRSSASRSKVPFLYTYANEDAHHYGCGVHFIQAQSVHAFLHKLLRDSCIEGDQATLSGAAAEDAALQQLQANSLSQVERCQTELQSYMSYLDHRGFPALVGADSTWQFGADSRAKYGWIANWKPQGNETGNVTDAPRLPMRAKPVAATHYAQFDDLPATDIVFIIHLGIGGVLVEYLSTYNNIGSASCQVEDLSGRIISQVSRLNGLWDKHMSMSSQAVFFANMTQLARDSKGTAAFRCRSEGKKFKILSISTC</sequence>
<accession>A0A812UBM3</accession>
<dbReference type="PANTHER" id="PTHR34407:SF1">
    <property type="entry name" value="SGNH HYDROLASE-TYPE ESTERASE DOMAIN-CONTAINING PROTEIN"/>
    <property type="match status" value="1"/>
</dbReference>
<dbReference type="OrthoDB" id="429447at2759"/>
<feature type="compositionally biased region" description="Low complexity" evidence="1">
    <location>
        <begin position="400"/>
        <end position="414"/>
    </location>
</feature>
<evidence type="ECO:0000256" key="1">
    <source>
        <dbReference type="SAM" id="MobiDB-lite"/>
    </source>
</evidence>